<dbReference type="GO" id="GO:0000981">
    <property type="term" value="F:DNA-binding transcription factor activity, RNA polymerase II-specific"/>
    <property type="evidence" value="ECO:0007669"/>
    <property type="project" value="TreeGrafter"/>
</dbReference>
<dbReference type="EMBL" id="AACS02000005">
    <property type="protein sequence ID" value="EAU84531.2"/>
    <property type="molecule type" value="Genomic_DNA"/>
</dbReference>
<dbReference type="KEGG" id="cci:CC1G_00050"/>
<evidence type="ECO:0000256" key="4">
    <source>
        <dbReference type="ARBA" id="ARBA00023242"/>
    </source>
</evidence>
<dbReference type="SMART" id="SM00339">
    <property type="entry name" value="FH"/>
    <property type="match status" value="1"/>
</dbReference>
<evidence type="ECO:0000256" key="5">
    <source>
        <dbReference type="PROSITE-ProRule" id="PRU00089"/>
    </source>
</evidence>
<gene>
    <name evidence="8" type="ORF">CC1G_00050</name>
</gene>
<dbReference type="SUPFAM" id="SSF46785">
    <property type="entry name" value="Winged helix' DNA-binding domain"/>
    <property type="match status" value="1"/>
</dbReference>
<proteinExistence type="predicted"/>
<dbReference type="GeneID" id="6013468"/>
<dbReference type="CDD" id="cd00059">
    <property type="entry name" value="FH_FOX"/>
    <property type="match status" value="1"/>
</dbReference>
<dbReference type="HOGENOM" id="CLU_043549_0_0_1"/>
<protein>
    <recommendedName>
        <fullName evidence="7">Fork-head domain-containing protein</fullName>
    </recommendedName>
</protein>
<dbReference type="InterPro" id="IPR036390">
    <property type="entry name" value="WH_DNA-bd_sf"/>
</dbReference>
<dbReference type="GO" id="GO:0000978">
    <property type="term" value="F:RNA polymerase II cis-regulatory region sequence-specific DNA binding"/>
    <property type="evidence" value="ECO:0007669"/>
    <property type="project" value="TreeGrafter"/>
</dbReference>
<comment type="subcellular location">
    <subcellularLocation>
        <location evidence="5">Nucleus</location>
    </subcellularLocation>
</comment>
<dbReference type="InterPro" id="IPR001766">
    <property type="entry name" value="Fork_head_dom"/>
</dbReference>
<dbReference type="FunFam" id="1.10.10.10:FF:000135">
    <property type="entry name" value="forkhead box protein G1"/>
    <property type="match status" value="1"/>
</dbReference>
<keyword evidence="1" id="KW-0805">Transcription regulation</keyword>
<reference evidence="8 9" key="1">
    <citation type="journal article" date="2010" name="Proc. Natl. Acad. Sci. U.S.A.">
        <title>Insights into evolution of multicellular fungi from the assembled chromosomes of the mushroom Coprinopsis cinerea (Coprinus cinereus).</title>
        <authorList>
            <person name="Stajich J.E."/>
            <person name="Wilke S.K."/>
            <person name="Ahren D."/>
            <person name="Au C.H."/>
            <person name="Birren B.W."/>
            <person name="Borodovsky M."/>
            <person name="Burns C."/>
            <person name="Canback B."/>
            <person name="Casselton L.A."/>
            <person name="Cheng C.K."/>
            <person name="Deng J."/>
            <person name="Dietrich F.S."/>
            <person name="Fargo D.C."/>
            <person name="Farman M.L."/>
            <person name="Gathman A.C."/>
            <person name="Goldberg J."/>
            <person name="Guigo R."/>
            <person name="Hoegger P.J."/>
            <person name="Hooker J.B."/>
            <person name="Huggins A."/>
            <person name="James T.Y."/>
            <person name="Kamada T."/>
            <person name="Kilaru S."/>
            <person name="Kodira C."/>
            <person name="Kues U."/>
            <person name="Kupfer D."/>
            <person name="Kwan H.S."/>
            <person name="Lomsadze A."/>
            <person name="Li W."/>
            <person name="Lilly W.W."/>
            <person name="Ma L.J."/>
            <person name="Mackey A.J."/>
            <person name="Manning G."/>
            <person name="Martin F."/>
            <person name="Muraguchi H."/>
            <person name="Natvig D.O."/>
            <person name="Palmerini H."/>
            <person name="Ramesh M.A."/>
            <person name="Rehmeyer C.J."/>
            <person name="Roe B.A."/>
            <person name="Shenoy N."/>
            <person name="Stanke M."/>
            <person name="Ter-Hovhannisyan V."/>
            <person name="Tunlid A."/>
            <person name="Velagapudi R."/>
            <person name="Vision T.J."/>
            <person name="Zeng Q."/>
            <person name="Zolan M.E."/>
            <person name="Pukkila P.J."/>
        </authorList>
    </citation>
    <scope>NUCLEOTIDE SEQUENCE [LARGE SCALE GENOMIC DNA]</scope>
    <source>
        <strain evidence="9">Okayama-7 / 130 / ATCC MYA-4618 / FGSC 9003</strain>
    </source>
</reference>
<dbReference type="PANTHER" id="PTHR46078:SF2">
    <property type="entry name" value="FORK-HEAD DOMAIN-CONTAINING PROTEIN"/>
    <property type="match status" value="1"/>
</dbReference>
<feature type="compositionally biased region" description="Pro residues" evidence="6">
    <location>
        <begin position="171"/>
        <end position="180"/>
    </location>
</feature>
<dbReference type="STRING" id="240176.A8NWK2"/>
<feature type="compositionally biased region" description="Polar residues" evidence="6">
    <location>
        <begin position="25"/>
        <end position="37"/>
    </location>
</feature>
<feature type="compositionally biased region" description="Pro residues" evidence="6">
    <location>
        <begin position="219"/>
        <end position="229"/>
    </location>
</feature>
<dbReference type="OrthoDB" id="5954824at2759"/>
<dbReference type="InterPro" id="IPR030456">
    <property type="entry name" value="TF_fork_head_CS_2"/>
</dbReference>
<dbReference type="Proteomes" id="UP000001861">
    <property type="component" value="Unassembled WGS sequence"/>
</dbReference>
<evidence type="ECO:0000256" key="6">
    <source>
        <dbReference type="SAM" id="MobiDB-lite"/>
    </source>
</evidence>
<dbReference type="RefSeq" id="XP_001836914.2">
    <property type="nucleotide sequence ID" value="XM_001836862.2"/>
</dbReference>
<sequence>MSQPNQGMQPMMQDQQAAPPQEQPSGSNGNYYPQDSDLTGGLPINLDSLRDGPPGSKPFYPYSTLIRYAIKGSPNGKLLLEDIYYAIESRFPYFRTAPSGWKNSVRHNLSLNPCFEKVPRPLTDRGKGSYWTVNENVDPRTGVHRIRKKKNKKRGSSEPDAEYRPAEQPAQQPPPPPPAPQHFEDPHAAAAAAAAAGAHPQFVPPPTIATDDANASRQPPAPYPPAYPPPLTFDPSFPMMGMRFPPVAGPVPISPDESFEVDEHGNINWRLAWLKEIGHLQQVTQEQEKAGADQEWYRMMLFRVRTALMPPPINPEMMHGMVPQIPPPNPADLQQQTPQPAAPQQP</sequence>
<feature type="compositionally biased region" description="Low complexity" evidence="6">
    <location>
        <begin position="1"/>
        <end position="24"/>
    </location>
</feature>
<feature type="domain" description="Fork-head" evidence="7">
    <location>
        <begin position="57"/>
        <end position="152"/>
    </location>
</feature>
<dbReference type="AlphaFoldDB" id="A8NWK2"/>
<evidence type="ECO:0000259" key="7">
    <source>
        <dbReference type="PROSITE" id="PS50039"/>
    </source>
</evidence>
<evidence type="ECO:0000256" key="2">
    <source>
        <dbReference type="ARBA" id="ARBA00023125"/>
    </source>
</evidence>
<feature type="compositionally biased region" description="Basic and acidic residues" evidence="6">
    <location>
        <begin position="155"/>
        <end position="165"/>
    </location>
</feature>
<dbReference type="InterPro" id="IPR045912">
    <property type="entry name" value="FOXJ2/3-like"/>
</dbReference>
<feature type="region of interest" description="Disordered" evidence="6">
    <location>
        <begin position="322"/>
        <end position="346"/>
    </location>
</feature>
<evidence type="ECO:0000313" key="9">
    <source>
        <dbReference type="Proteomes" id="UP000001861"/>
    </source>
</evidence>
<name>A8NWK2_COPC7</name>
<keyword evidence="3" id="KW-0804">Transcription</keyword>
<organism evidence="8 9">
    <name type="scientific">Coprinopsis cinerea (strain Okayama-7 / 130 / ATCC MYA-4618 / FGSC 9003)</name>
    <name type="common">Inky cap fungus</name>
    <name type="synonym">Hormographiella aspergillata</name>
    <dbReference type="NCBI Taxonomy" id="240176"/>
    <lineage>
        <taxon>Eukaryota</taxon>
        <taxon>Fungi</taxon>
        <taxon>Dikarya</taxon>
        <taxon>Basidiomycota</taxon>
        <taxon>Agaricomycotina</taxon>
        <taxon>Agaricomycetes</taxon>
        <taxon>Agaricomycetidae</taxon>
        <taxon>Agaricales</taxon>
        <taxon>Agaricineae</taxon>
        <taxon>Psathyrellaceae</taxon>
        <taxon>Coprinopsis</taxon>
    </lineage>
</organism>
<evidence type="ECO:0000256" key="1">
    <source>
        <dbReference type="ARBA" id="ARBA00023015"/>
    </source>
</evidence>
<feature type="compositionally biased region" description="Low complexity" evidence="6">
    <location>
        <begin position="188"/>
        <end position="198"/>
    </location>
</feature>
<dbReference type="Gene3D" id="1.10.10.10">
    <property type="entry name" value="Winged helix-like DNA-binding domain superfamily/Winged helix DNA-binding domain"/>
    <property type="match status" value="1"/>
</dbReference>
<keyword evidence="4 5" id="KW-0539">Nucleus</keyword>
<dbReference type="GO" id="GO:0005634">
    <property type="term" value="C:nucleus"/>
    <property type="evidence" value="ECO:0007669"/>
    <property type="project" value="UniProtKB-SubCell"/>
</dbReference>
<keyword evidence="2 5" id="KW-0238">DNA-binding</keyword>
<dbReference type="InterPro" id="IPR036388">
    <property type="entry name" value="WH-like_DNA-bd_sf"/>
</dbReference>
<dbReference type="PROSITE" id="PS50039">
    <property type="entry name" value="FORK_HEAD_3"/>
    <property type="match status" value="1"/>
</dbReference>
<dbReference type="PROSITE" id="PS00658">
    <property type="entry name" value="FORK_HEAD_2"/>
    <property type="match status" value="1"/>
</dbReference>
<evidence type="ECO:0000313" key="8">
    <source>
        <dbReference type="EMBL" id="EAU84531.2"/>
    </source>
</evidence>
<evidence type="ECO:0000256" key="3">
    <source>
        <dbReference type="ARBA" id="ARBA00023163"/>
    </source>
</evidence>
<dbReference type="VEuPathDB" id="FungiDB:CC1G_00050"/>
<feature type="DNA-binding region" description="Fork-head" evidence="5">
    <location>
        <begin position="57"/>
        <end position="152"/>
    </location>
</feature>
<dbReference type="PRINTS" id="PR00053">
    <property type="entry name" value="FORKHEAD"/>
</dbReference>
<feature type="region of interest" description="Disordered" evidence="6">
    <location>
        <begin position="1"/>
        <end position="55"/>
    </location>
</feature>
<feature type="region of interest" description="Disordered" evidence="6">
    <location>
        <begin position="141"/>
        <end position="229"/>
    </location>
</feature>
<dbReference type="Pfam" id="PF00250">
    <property type="entry name" value="Forkhead"/>
    <property type="match status" value="1"/>
</dbReference>
<feature type="compositionally biased region" description="Basic residues" evidence="6">
    <location>
        <begin position="142"/>
        <end position="154"/>
    </location>
</feature>
<dbReference type="InParanoid" id="A8NWK2"/>
<dbReference type="eggNOG" id="KOG2294">
    <property type="taxonomic scope" value="Eukaryota"/>
</dbReference>
<accession>A8NWK2</accession>
<dbReference type="OMA" id="QGADQEW"/>
<keyword evidence="9" id="KW-1185">Reference proteome</keyword>
<comment type="caution">
    <text evidence="8">The sequence shown here is derived from an EMBL/GenBank/DDBJ whole genome shotgun (WGS) entry which is preliminary data.</text>
</comment>
<dbReference type="PANTHER" id="PTHR46078">
    <property type="entry name" value="FORKHEAD BOX PROTEIN J2 FAMILY MEMBER"/>
    <property type="match status" value="1"/>
</dbReference>